<sequence>MDKQRSRSPSSVTQGSRARSRSPDDECFFDLFDNVAVAAALKASRTVSVGGNLTFPSSIANSKVCTFLGFPAIWGRWWLAEAL</sequence>
<feature type="region of interest" description="Disordered" evidence="1">
    <location>
        <begin position="1"/>
        <end position="23"/>
    </location>
</feature>
<dbReference type="AlphaFoldDB" id="A0AA88J6R8"/>
<evidence type="ECO:0000313" key="3">
    <source>
        <dbReference type="Proteomes" id="UP001187192"/>
    </source>
</evidence>
<dbReference type="EMBL" id="BTGU01000167">
    <property type="protein sequence ID" value="GMN64069.1"/>
    <property type="molecule type" value="Genomic_DNA"/>
</dbReference>
<gene>
    <name evidence="2" type="ORF">TIFTF001_033141</name>
</gene>
<dbReference type="Proteomes" id="UP001187192">
    <property type="component" value="Unassembled WGS sequence"/>
</dbReference>
<protein>
    <submittedName>
        <fullName evidence="2">Uncharacterized protein</fullName>
    </submittedName>
</protein>
<accession>A0AA88J6R8</accession>
<organism evidence="2 3">
    <name type="scientific">Ficus carica</name>
    <name type="common">Common fig</name>
    <dbReference type="NCBI Taxonomy" id="3494"/>
    <lineage>
        <taxon>Eukaryota</taxon>
        <taxon>Viridiplantae</taxon>
        <taxon>Streptophyta</taxon>
        <taxon>Embryophyta</taxon>
        <taxon>Tracheophyta</taxon>
        <taxon>Spermatophyta</taxon>
        <taxon>Magnoliopsida</taxon>
        <taxon>eudicotyledons</taxon>
        <taxon>Gunneridae</taxon>
        <taxon>Pentapetalae</taxon>
        <taxon>rosids</taxon>
        <taxon>fabids</taxon>
        <taxon>Rosales</taxon>
        <taxon>Moraceae</taxon>
        <taxon>Ficeae</taxon>
        <taxon>Ficus</taxon>
    </lineage>
</organism>
<evidence type="ECO:0000256" key="1">
    <source>
        <dbReference type="SAM" id="MobiDB-lite"/>
    </source>
</evidence>
<proteinExistence type="predicted"/>
<evidence type="ECO:0000313" key="2">
    <source>
        <dbReference type="EMBL" id="GMN64069.1"/>
    </source>
</evidence>
<name>A0AA88J6R8_FICCA</name>
<feature type="compositionally biased region" description="Polar residues" evidence="1">
    <location>
        <begin position="7"/>
        <end position="17"/>
    </location>
</feature>
<comment type="caution">
    <text evidence="2">The sequence shown here is derived from an EMBL/GenBank/DDBJ whole genome shotgun (WGS) entry which is preliminary data.</text>
</comment>
<reference evidence="2" key="1">
    <citation type="submission" date="2023-07" db="EMBL/GenBank/DDBJ databases">
        <title>draft genome sequence of fig (Ficus carica).</title>
        <authorList>
            <person name="Takahashi T."/>
            <person name="Nishimura K."/>
        </authorList>
    </citation>
    <scope>NUCLEOTIDE SEQUENCE</scope>
</reference>
<keyword evidence="3" id="KW-1185">Reference proteome</keyword>